<dbReference type="InterPro" id="IPR014284">
    <property type="entry name" value="RNA_pol_sigma-70_dom"/>
</dbReference>
<name>A0A5D4RWK7_9BACI</name>
<dbReference type="GO" id="GO:0003677">
    <property type="term" value="F:DNA binding"/>
    <property type="evidence" value="ECO:0007669"/>
    <property type="project" value="InterPro"/>
</dbReference>
<dbReference type="InterPro" id="IPR013249">
    <property type="entry name" value="RNA_pol_sigma70_r4_t2"/>
</dbReference>
<dbReference type="EMBL" id="VTES01000015">
    <property type="protein sequence ID" value="TYS55765.1"/>
    <property type="molecule type" value="Genomic_DNA"/>
</dbReference>
<dbReference type="GO" id="GO:0016987">
    <property type="term" value="F:sigma factor activity"/>
    <property type="evidence" value="ECO:0007669"/>
    <property type="project" value="InterPro"/>
</dbReference>
<dbReference type="Pfam" id="PF08281">
    <property type="entry name" value="Sigma70_r4_2"/>
    <property type="match status" value="1"/>
</dbReference>
<dbReference type="AlphaFoldDB" id="A0A5D4RWK7"/>
<sequence>MKDLIKEYEETLKETRKQIAAIDKVLRPLQNVYRDKSRSMDVRRRAKELAAPHIHDKSIATSMEDSLKYAIEWMKTARQPGTRRGVENLAAYQREVSVDPSHFEYMECTSWEDRELSELERERLEYVLSKLSKREKEVYVMAAGKGYSQYYIAEILNISRGAVKIIYKRAKLKIESMVRVMKIG</sequence>
<protein>
    <submittedName>
        <fullName evidence="2">Sigma-70 family RNA polymerase sigma factor</fullName>
    </submittedName>
</protein>
<dbReference type="GO" id="GO:0006352">
    <property type="term" value="P:DNA-templated transcription initiation"/>
    <property type="evidence" value="ECO:0007669"/>
    <property type="project" value="InterPro"/>
</dbReference>
<proteinExistence type="predicted"/>
<dbReference type="NCBIfam" id="TIGR02937">
    <property type="entry name" value="sigma70-ECF"/>
    <property type="match status" value="1"/>
</dbReference>
<dbReference type="InterPro" id="IPR036388">
    <property type="entry name" value="WH-like_DNA-bd_sf"/>
</dbReference>
<dbReference type="CDD" id="cd06171">
    <property type="entry name" value="Sigma70_r4"/>
    <property type="match status" value="1"/>
</dbReference>
<evidence type="ECO:0000259" key="1">
    <source>
        <dbReference type="Pfam" id="PF08281"/>
    </source>
</evidence>
<dbReference type="RefSeq" id="WP_148951128.1">
    <property type="nucleotide sequence ID" value="NZ_VTES01000015.1"/>
</dbReference>
<evidence type="ECO:0000313" key="2">
    <source>
        <dbReference type="EMBL" id="TYS55765.1"/>
    </source>
</evidence>
<evidence type="ECO:0000313" key="3">
    <source>
        <dbReference type="Proteomes" id="UP000323732"/>
    </source>
</evidence>
<gene>
    <name evidence="2" type="ORF">FZD47_25390</name>
</gene>
<dbReference type="Gene3D" id="1.10.10.10">
    <property type="entry name" value="Winged helix-like DNA-binding domain superfamily/Winged helix DNA-binding domain"/>
    <property type="match status" value="1"/>
</dbReference>
<dbReference type="Proteomes" id="UP000323732">
    <property type="component" value="Unassembled WGS sequence"/>
</dbReference>
<accession>A0A5D4RWK7</accession>
<dbReference type="InterPro" id="IPR013324">
    <property type="entry name" value="RNA_pol_sigma_r3/r4-like"/>
</dbReference>
<dbReference type="SUPFAM" id="SSF88659">
    <property type="entry name" value="Sigma3 and sigma4 domains of RNA polymerase sigma factors"/>
    <property type="match status" value="1"/>
</dbReference>
<organism evidence="2 3">
    <name type="scientific">Bacillus infantis</name>
    <dbReference type="NCBI Taxonomy" id="324767"/>
    <lineage>
        <taxon>Bacteria</taxon>
        <taxon>Bacillati</taxon>
        <taxon>Bacillota</taxon>
        <taxon>Bacilli</taxon>
        <taxon>Bacillales</taxon>
        <taxon>Bacillaceae</taxon>
        <taxon>Bacillus</taxon>
    </lineage>
</organism>
<comment type="caution">
    <text evidence="2">The sequence shown here is derived from an EMBL/GenBank/DDBJ whole genome shotgun (WGS) entry which is preliminary data.</text>
</comment>
<feature type="domain" description="RNA polymerase sigma factor 70 region 4 type 2" evidence="1">
    <location>
        <begin position="122"/>
        <end position="174"/>
    </location>
</feature>
<reference evidence="2 3" key="1">
    <citation type="submission" date="2019-08" db="EMBL/GenBank/DDBJ databases">
        <title>Bacillus genomes from the desert of Cuatro Cienegas, Coahuila.</title>
        <authorList>
            <person name="Olmedo-Alvarez G."/>
        </authorList>
    </citation>
    <scope>NUCLEOTIDE SEQUENCE [LARGE SCALE GENOMIC DNA]</scope>
    <source>
        <strain evidence="2 3">CH37_1T</strain>
    </source>
</reference>